<dbReference type="Proteomes" id="UP000296201">
    <property type="component" value="Chromosome"/>
</dbReference>
<evidence type="ECO:0000256" key="3">
    <source>
        <dbReference type="ARBA" id="ARBA00023015"/>
    </source>
</evidence>
<keyword evidence="6" id="KW-0597">Phosphoprotein</keyword>
<proteinExistence type="predicted"/>
<dbReference type="Gene3D" id="3.40.50.2300">
    <property type="match status" value="1"/>
</dbReference>
<dbReference type="InterPro" id="IPR058031">
    <property type="entry name" value="AAA_lid_NorR"/>
</dbReference>
<feature type="domain" description="Response regulatory" evidence="8">
    <location>
        <begin position="7"/>
        <end position="121"/>
    </location>
</feature>
<dbReference type="RefSeq" id="WP_135795447.1">
    <property type="nucleotide sequence ID" value="NZ_CP032096.1"/>
</dbReference>
<dbReference type="Gene3D" id="1.10.8.60">
    <property type="match status" value="1"/>
</dbReference>
<dbReference type="GO" id="GO:0005524">
    <property type="term" value="F:ATP binding"/>
    <property type="evidence" value="ECO:0007669"/>
    <property type="project" value="UniProtKB-KW"/>
</dbReference>
<dbReference type="EMBL" id="CP032096">
    <property type="protein sequence ID" value="QBZ82772.1"/>
    <property type="molecule type" value="Genomic_DNA"/>
</dbReference>
<dbReference type="SMART" id="SM00382">
    <property type="entry name" value="AAA"/>
    <property type="match status" value="1"/>
</dbReference>
<sequence>MLQEKPSVLVVDDDMKSVETIKRTLKRHYQVFTATSAEDAEEILRAEYIQVVISDHRMPGETGVELLVRVKEKWPEVIRMLISGYSSLEDTISGINDAGIYQYIEKPWQPEQLLMVVQNAIELYELQRENRLLSVELKVAPTLLEKENESKREELTQVYSCDDIIRSTGGVLDKAIDKLCQVTNYDMPILITGKSGTGKELFARALHYNSHRANKPFLAENCGALPDQLLESELFGYKKGAFTGAYMDHVGLIEQANGGTLFLDEIGEVSPAFQVKLLRVLQEGEIRPVGQSKPRKVNIRIVAATNRNLEEEVKAGRFREDLYYRLVGYVINLPSLNERKEDIPLLAKSYLEQLCQQYGRDNHGFTEETMKCLMDYRWPGNIRELQNEIGRTFMLTPANEPLRAEFLTPRVLQAVPEEMEMEMNWISGVNGSLKDKVAQLEEKIIRESLIRLRWNKTKVAEELGLSRVGLRQKMERFGIEETAKASVKGKQEAIAV</sequence>
<dbReference type="Pfam" id="PF00158">
    <property type="entry name" value="Sigma54_activat"/>
    <property type="match status" value="1"/>
</dbReference>
<dbReference type="FunFam" id="3.40.50.300:FF:000006">
    <property type="entry name" value="DNA-binding transcriptional regulator NtrC"/>
    <property type="match status" value="1"/>
</dbReference>
<evidence type="ECO:0000313" key="10">
    <source>
        <dbReference type="Proteomes" id="UP000296201"/>
    </source>
</evidence>
<gene>
    <name evidence="9" type="primary">hupR1</name>
    <name evidence="9" type="ORF">GHNINEIG_00808</name>
</gene>
<dbReference type="InterPro" id="IPR009057">
    <property type="entry name" value="Homeodomain-like_sf"/>
</dbReference>
<evidence type="ECO:0000256" key="6">
    <source>
        <dbReference type="PROSITE-ProRule" id="PRU00169"/>
    </source>
</evidence>
<dbReference type="Gene3D" id="1.10.10.60">
    <property type="entry name" value="Homeodomain-like"/>
    <property type="match status" value="1"/>
</dbReference>
<dbReference type="GO" id="GO:0043565">
    <property type="term" value="F:sequence-specific DNA binding"/>
    <property type="evidence" value="ECO:0007669"/>
    <property type="project" value="InterPro"/>
</dbReference>
<evidence type="ECO:0000259" key="8">
    <source>
        <dbReference type="PROSITE" id="PS50110"/>
    </source>
</evidence>
<accession>A0A4P7P0L0</accession>
<evidence type="ECO:0000313" key="9">
    <source>
        <dbReference type="EMBL" id="QBZ82772.1"/>
    </source>
</evidence>
<keyword evidence="5" id="KW-0804">Transcription</keyword>
<name>A0A4P7P0L0_9GAMM</name>
<reference evidence="9 10" key="1">
    <citation type="submission" date="2018-08" db="EMBL/GenBank/DDBJ databases">
        <title>Horizontal acquisition of hydrogen conversion ability and other habitat adaptations in Hydrogenovibrio crunogenus strains.</title>
        <authorList>
            <person name="Gonnella G."/>
            <person name="Adam N."/>
            <person name="Perner M."/>
        </authorList>
    </citation>
    <scope>NUCLEOTIDE SEQUENCE [LARGE SCALE GENOMIC DNA]</scope>
    <source>
        <strain evidence="9 10">SP-41</strain>
    </source>
</reference>
<feature type="modified residue" description="4-aspartylphosphate" evidence="6">
    <location>
        <position position="55"/>
    </location>
</feature>
<dbReference type="Pfam" id="PF00072">
    <property type="entry name" value="Response_reg"/>
    <property type="match status" value="1"/>
</dbReference>
<dbReference type="InterPro" id="IPR025944">
    <property type="entry name" value="Sigma_54_int_dom_CS"/>
</dbReference>
<dbReference type="PANTHER" id="PTHR32071:SF117">
    <property type="entry name" value="PTS-DEPENDENT DIHYDROXYACETONE KINASE OPERON REGULATORY PROTEIN-RELATED"/>
    <property type="match status" value="1"/>
</dbReference>
<dbReference type="InterPro" id="IPR001789">
    <property type="entry name" value="Sig_transdc_resp-reg_receiver"/>
</dbReference>
<evidence type="ECO:0000256" key="5">
    <source>
        <dbReference type="ARBA" id="ARBA00023163"/>
    </source>
</evidence>
<dbReference type="InterPro" id="IPR003593">
    <property type="entry name" value="AAA+_ATPase"/>
</dbReference>
<keyword evidence="10" id="KW-1185">Reference proteome</keyword>
<feature type="domain" description="Sigma-54 factor interaction" evidence="7">
    <location>
        <begin position="165"/>
        <end position="394"/>
    </location>
</feature>
<dbReference type="InterPro" id="IPR002078">
    <property type="entry name" value="Sigma_54_int"/>
</dbReference>
<dbReference type="SUPFAM" id="SSF52172">
    <property type="entry name" value="CheY-like"/>
    <property type="match status" value="1"/>
</dbReference>
<dbReference type="Gene3D" id="3.40.50.300">
    <property type="entry name" value="P-loop containing nucleotide triphosphate hydrolases"/>
    <property type="match status" value="1"/>
</dbReference>
<keyword evidence="3" id="KW-0805">Transcription regulation</keyword>
<dbReference type="SUPFAM" id="SSF52540">
    <property type="entry name" value="P-loop containing nucleoside triphosphate hydrolases"/>
    <property type="match status" value="1"/>
</dbReference>
<keyword evidence="2" id="KW-0067">ATP-binding</keyword>
<dbReference type="Pfam" id="PF25601">
    <property type="entry name" value="AAA_lid_14"/>
    <property type="match status" value="1"/>
</dbReference>
<dbReference type="GO" id="GO:0006355">
    <property type="term" value="P:regulation of DNA-templated transcription"/>
    <property type="evidence" value="ECO:0007669"/>
    <property type="project" value="InterPro"/>
</dbReference>
<dbReference type="InterPro" id="IPR025943">
    <property type="entry name" value="Sigma_54_int_dom_ATP-bd_2"/>
</dbReference>
<organism evidence="9 10">
    <name type="scientific">Hydrogenovibrio crunogenus</name>
    <dbReference type="NCBI Taxonomy" id="39765"/>
    <lineage>
        <taxon>Bacteria</taxon>
        <taxon>Pseudomonadati</taxon>
        <taxon>Pseudomonadota</taxon>
        <taxon>Gammaproteobacteria</taxon>
        <taxon>Thiotrichales</taxon>
        <taxon>Piscirickettsiaceae</taxon>
        <taxon>Hydrogenovibrio</taxon>
    </lineage>
</organism>
<dbReference type="Pfam" id="PF02954">
    <property type="entry name" value="HTH_8"/>
    <property type="match status" value="1"/>
</dbReference>
<dbReference type="OrthoDB" id="5297379at2"/>
<dbReference type="InterPro" id="IPR027417">
    <property type="entry name" value="P-loop_NTPase"/>
</dbReference>
<dbReference type="PRINTS" id="PR01590">
    <property type="entry name" value="HTHFIS"/>
</dbReference>
<keyword evidence="1" id="KW-0547">Nucleotide-binding</keyword>
<dbReference type="GO" id="GO:0000160">
    <property type="term" value="P:phosphorelay signal transduction system"/>
    <property type="evidence" value="ECO:0007669"/>
    <property type="project" value="InterPro"/>
</dbReference>
<keyword evidence="4" id="KW-0238">DNA-binding</keyword>
<dbReference type="CDD" id="cd00009">
    <property type="entry name" value="AAA"/>
    <property type="match status" value="1"/>
</dbReference>
<dbReference type="PROSITE" id="PS50045">
    <property type="entry name" value="SIGMA54_INTERACT_4"/>
    <property type="match status" value="1"/>
</dbReference>
<evidence type="ECO:0000256" key="2">
    <source>
        <dbReference type="ARBA" id="ARBA00022840"/>
    </source>
</evidence>
<dbReference type="PROSITE" id="PS00688">
    <property type="entry name" value="SIGMA54_INTERACT_3"/>
    <property type="match status" value="1"/>
</dbReference>
<dbReference type="PANTHER" id="PTHR32071">
    <property type="entry name" value="TRANSCRIPTIONAL REGULATORY PROTEIN"/>
    <property type="match status" value="1"/>
</dbReference>
<dbReference type="SUPFAM" id="SSF46689">
    <property type="entry name" value="Homeodomain-like"/>
    <property type="match status" value="1"/>
</dbReference>
<protein>
    <submittedName>
        <fullName evidence="9">Hydrogenase transcriptional regulatory protein hupR1</fullName>
    </submittedName>
</protein>
<dbReference type="InterPro" id="IPR011006">
    <property type="entry name" value="CheY-like_superfamily"/>
</dbReference>
<dbReference type="InterPro" id="IPR002197">
    <property type="entry name" value="HTH_Fis"/>
</dbReference>
<evidence type="ECO:0000256" key="1">
    <source>
        <dbReference type="ARBA" id="ARBA00022741"/>
    </source>
</evidence>
<evidence type="ECO:0000256" key="4">
    <source>
        <dbReference type="ARBA" id="ARBA00023125"/>
    </source>
</evidence>
<dbReference type="PROSITE" id="PS50110">
    <property type="entry name" value="RESPONSE_REGULATORY"/>
    <property type="match status" value="1"/>
</dbReference>
<dbReference type="SMART" id="SM00448">
    <property type="entry name" value="REC"/>
    <property type="match status" value="1"/>
</dbReference>
<dbReference type="AlphaFoldDB" id="A0A4P7P0L0"/>
<dbReference type="PROSITE" id="PS00676">
    <property type="entry name" value="SIGMA54_INTERACT_2"/>
    <property type="match status" value="1"/>
</dbReference>
<evidence type="ECO:0000259" key="7">
    <source>
        <dbReference type="PROSITE" id="PS50045"/>
    </source>
</evidence>